<dbReference type="InterPro" id="IPR043168">
    <property type="entry name" value="DegV_C"/>
</dbReference>
<protein>
    <submittedName>
        <fullName evidence="2">DegV</fullName>
    </submittedName>
</protein>
<evidence type="ECO:0000313" key="2">
    <source>
        <dbReference type="EMBL" id="CFX19400.1"/>
    </source>
</evidence>
<dbReference type="PROSITE" id="PS51482">
    <property type="entry name" value="DEGV"/>
    <property type="match status" value="1"/>
</dbReference>
<dbReference type="AlphaFoldDB" id="A0A0E4GCQ8"/>
<dbReference type="NCBIfam" id="TIGR00762">
    <property type="entry name" value="DegV"/>
    <property type="match status" value="1"/>
</dbReference>
<dbReference type="STRING" id="690567.774"/>
<proteinExistence type="predicted"/>
<dbReference type="Pfam" id="PF02645">
    <property type="entry name" value="DegV"/>
    <property type="match status" value="1"/>
</dbReference>
<dbReference type="GO" id="GO:0008289">
    <property type="term" value="F:lipid binding"/>
    <property type="evidence" value="ECO:0007669"/>
    <property type="project" value="UniProtKB-KW"/>
</dbReference>
<keyword evidence="3" id="KW-1185">Reference proteome</keyword>
<dbReference type="EMBL" id="CGIH01000009">
    <property type="protein sequence ID" value="CFX19400.1"/>
    <property type="molecule type" value="Genomic_DNA"/>
</dbReference>
<dbReference type="Gene3D" id="3.30.1180.10">
    <property type="match status" value="1"/>
</dbReference>
<organism evidence="2 3">
    <name type="scientific">Syntrophomonas zehnderi OL-4</name>
    <dbReference type="NCBI Taxonomy" id="690567"/>
    <lineage>
        <taxon>Bacteria</taxon>
        <taxon>Bacillati</taxon>
        <taxon>Bacillota</taxon>
        <taxon>Clostridia</taxon>
        <taxon>Eubacteriales</taxon>
        <taxon>Syntrophomonadaceae</taxon>
        <taxon>Syntrophomonas</taxon>
    </lineage>
</organism>
<dbReference type="OrthoDB" id="9781230at2"/>
<dbReference type="SUPFAM" id="SSF82549">
    <property type="entry name" value="DAK1/DegV-like"/>
    <property type="match status" value="1"/>
</dbReference>
<dbReference type="PANTHER" id="PTHR33434:SF2">
    <property type="entry name" value="FATTY ACID-BINDING PROTEIN TM_1468"/>
    <property type="match status" value="1"/>
</dbReference>
<reference evidence="2 3" key="1">
    <citation type="submission" date="2015-03" db="EMBL/GenBank/DDBJ databases">
        <authorList>
            <person name="Murphy D."/>
        </authorList>
    </citation>
    <scope>NUCLEOTIDE SEQUENCE [LARGE SCALE GENOMIC DNA]</scope>
    <source>
        <strain evidence="2 3">OL-4</strain>
    </source>
</reference>
<dbReference type="InterPro" id="IPR003797">
    <property type="entry name" value="DegV"/>
</dbReference>
<dbReference type="Gene3D" id="3.40.50.10170">
    <property type="match status" value="1"/>
</dbReference>
<evidence type="ECO:0000313" key="3">
    <source>
        <dbReference type="Proteomes" id="UP000045545"/>
    </source>
</evidence>
<dbReference type="PANTHER" id="PTHR33434">
    <property type="entry name" value="DEGV DOMAIN-CONTAINING PROTEIN DR_1986-RELATED"/>
    <property type="match status" value="1"/>
</dbReference>
<name>A0A0E4GCQ8_9FIRM</name>
<gene>
    <name evidence="2" type="ORF">774</name>
</gene>
<dbReference type="RefSeq" id="WP_046495960.1">
    <property type="nucleotide sequence ID" value="NZ_CGIH01000009.1"/>
</dbReference>
<dbReference type="InterPro" id="IPR050270">
    <property type="entry name" value="DegV_domain_contain"/>
</dbReference>
<keyword evidence="1" id="KW-0446">Lipid-binding</keyword>
<evidence type="ECO:0000256" key="1">
    <source>
        <dbReference type="ARBA" id="ARBA00023121"/>
    </source>
</evidence>
<sequence length="285" mass="31762">MAIKVITDSTSYIDPETQNELGIDLIPLSVNFPDESFLETEVDYDYFYKKIEKTGIIPTSSQPSLGVIMEKFREIVSRGDEVLAIFISSTMSGTFATAMQAKEKILQEFPKARIEVMDSYTNCMALGMQVVAAAREAKVGASLNKALQAAQFVRDRVRFYFVPETLEYLKKGGRIGTASALLGTILKIRPILTVDMKTGMTHLLEKTRGTTTAINRMLEMMEADRNKYGLKEILIHHINAPEKAQNLKKLLMERYGLPVDICSIGPVIGLHTGLGTVGFVYYTEN</sequence>
<accession>A0A0E4GCQ8</accession>
<dbReference type="Proteomes" id="UP000045545">
    <property type="component" value="Unassembled WGS sequence"/>
</dbReference>